<evidence type="ECO:0000259" key="2">
    <source>
        <dbReference type="Pfam" id="PF07790"/>
    </source>
</evidence>
<organism evidence="3 4">
    <name type="scientific">Methanoculleus receptaculi</name>
    <dbReference type="NCBI Taxonomy" id="394967"/>
    <lineage>
        <taxon>Archaea</taxon>
        <taxon>Methanobacteriati</taxon>
        <taxon>Methanobacteriota</taxon>
        <taxon>Stenosarchaea group</taxon>
        <taxon>Methanomicrobia</taxon>
        <taxon>Methanomicrobiales</taxon>
        <taxon>Methanomicrobiaceae</taxon>
        <taxon>Methanoculleus</taxon>
    </lineage>
</organism>
<evidence type="ECO:0000313" key="4">
    <source>
        <dbReference type="Proteomes" id="UP001305652"/>
    </source>
</evidence>
<dbReference type="Proteomes" id="UP001305652">
    <property type="component" value="Chromosome"/>
</dbReference>
<reference evidence="3 4" key="1">
    <citation type="submission" date="2023-10" db="EMBL/GenBank/DDBJ databases">
        <title>The complete genome sequence of Methanoculleus receptaculi DSM 18860.</title>
        <authorList>
            <person name="Lai S.-J."/>
            <person name="You Y.-T."/>
            <person name="Chen S.-C."/>
        </authorList>
    </citation>
    <scope>NUCLEOTIDE SEQUENCE [LARGE SCALE GENOMIC DNA]</scope>
    <source>
        <strain evidence="3 4">DSM 18860</strain>
    </source>
</reference>
<dbReference type="InterPro" id="IPR012859">
    <property type="entry name" value="Pilin_N_archaeal"/>
</dbReference>
<dbReference type="KEGG" id="mrc:R6Y96_08610"/>
<dbReference type="EMBL" id="CP137642">
    <property type="protein sequence ID" value="WOX57351.1"/>
    <property type="molecule type" value="Genomic_DNA"/>
</dbReference>
<evidence type="ECO:0000313" key="3">
    <source>
        <dbReference type="EMBL" id="WOX57351.1"/>
    </source>
</evidence>
<dbReference type="AlphaFoldDB" id="A0AAX4FTU6"/>
<keyword evidence="1" id="KW-1133">Transmembrane helix</keyword>
<keyword evidence="1" id="KW-0812">Transmembrane</keyword>
<proteinExistence type="predicted"/>
<dbReference type="RefSeq" id="WP_318620908.1">
    <property type="nucleotide sequence ID" value="NZ_CP137642.1"/>
</dbReference>
<evidence type="ECO:0000256" key="1">
    <source>
        <dbReference type="SAM" id="Phobius"/>
    </source>
</evidence>
<keyword evidence="1" id="KW-0472">Membrane</keyword>
<dbReference type="GeneID" id="85733213"/>
<protein>
    <submittedName>
        <fullName evidence="3">Type IV pilin N-terminal domain-containing protein</fullName>
    </submittedName>
</protein>
<keyword evidence="4" id="KW-1185">Reference proteome</keyword>
<name>A0AAX4FTU6_9EURY</name>
<accession>A0AAX4FTU6</accession>
<gene>
    <name evidence="3" type="ORF">R6Y96_08610</name>
</gene>
<feature type="transmembrane region" description="Helical" evidence="1">
    <location>
        <begin position="30"/>
        <end position="52"/>
    </location>
</feature>
<sequence length="363" mass="38869">MTAMKDTGSMAVQEVTGCKLRNNERAVSEIVGIALLLAVVVMGVGIVAVTIYSQPMPEKTPQVEILISASSNVVSLTHNGGDPLEEGSFYVLADGTRLTGTPTLYGGTWPWSIGEVLNYSVDSTPDQVLVVYDGGGGAVLLKSATISGAAGTAGPDVPAGPGGGGGNSQEDLDAWVVDQFVGQLKNNSIYLAQDIKSNSDFWKSSGFFNFTLSDDGTYLEIANNANQDPGKYNFTQGDVISIHLTDSPIRFFAIGYEGWHISAGDVTVYKNGQKLTKNNKDYIKGGRIYGYSNFTSSVIIRTRNKDLQTELYINNTPIINGAWNQTITLTNVRPAEPTLMILDISKNDPNYFLGTADSITGYS</sequence>
<feature type="domain" description="Archaeal Type IV pilin N-terminal" evidence="2">
    <location>
        <begin position="25"/>
        <end position="96"/>
    </location>
</feature>
<dbReference type="Pfam" id="PF07790">
    <property type="entry name" value="Pilin_N"/>
    <property type="match status" value="1"/>
</dbReference>